<evidence type="ECO:0000256" key="2">
    <source>
        <dbReference type="SAM" id="SignalP"/>
    </source>
</evidence>
<dbReference type="AlphaFoldDB" id="A0A813IFD8"/>
<name>A0A813IFD8_POLGL</name>
<keyword evidence="2" id="KW-0732">Signal</keyword>
<feature type="non-terminal residue" evidence="3">
    <location>
        <position position="1"/>
    </location>
</feature>
<feature type="region of interest" description="Disordered" evidence="1">
    <location>
        <begin position="130"/>
        <end position="257"/>
    </location>
</feature>
<proteinExistence type="predicted"/>
<evidence type="ECO:0000313" key="3">
    <source>
        <dbReference type="EMBL" id="CAE8649506.1"/>
    </source>
</evidence>
<organism evidence="3 4">
    <name type="scientific">Polarella glacialis</name>
    <name type="common">Dinoflagellate</name>
    <dbReference type="NCBI Taxonomy" id="89957"/>
    <lineage>
        <taxon>Eukaryota</taxon>
        <taxon>Sar</taxon>
        <taxon>Alveolata</taxon>
        <taxon>Dinophyceae</taxon>
        <taxon>Suessiales</taxon>
        <taxon>Suessiaceae</taxon>
        <taxon>Polarella</taxon>
    </lineage>
</organism>
<comment type="caution">
    <text evidence="3">The sequence shown here is derived from an EMBL/GenBank/DDBJ whole genome shotgun (WGS) entry which is preliminary data.</text>
</comment>
<feature type="region of interest" description="Disordered" evidence="1">
    <location>
        <begin position="21"/>
        <end position="54"/>
    </location>
</feature>
<dbReference type="EMBL" id="CAJNNW010007770">
    <property type="protein sequence ID" value="CAE8649506.1"/>
    <property type="molecule type" value="Genomic_DNA"/>
</dbReference>
<feature type="chain" id="PRO_5032743410" evidence="2">
    <location>
        <begin position="20"/>
        <end position="306"/>
    </location>
</feature>
<dbReference type="Proteomes" id="UP000626109">
    <property type="component" value="Unassembled WGS sequence"/>
</dbReference>
<feature type="compositionally biased region" description="Polar residues" evidence="1">
    <location>
        <begin position="21"/>
        <end position="43"/>
    </location>
</feature>
<gene>
    <name evidence="3" type="ORF">PGLA2088_LOCUS7481</name>
</gene>
<sequence length="306" mass="30681">TALTMSAAAVAAAAAAAAAVESSSLVQDSEASTPAATQMSPSRQPAGAAPPALLDEAERVIRVLQEQKERLRGAREASSLAPVESSQRSPARFGDPQPHRQQVPALNLRALNPAASAAAGAGGCHSFRRSAGQLPAGTPATPVPEAGVRMCVGTPGRHGTSTSVAFSGGASPGSRASNGGPMASPQQGGGVRSSSGALAASDGSPRSPQGPAVARVPGPLGPFSSRGPLGVSSPQAQSGPWAGRLGSGPALPVGHGHIRPQQLLQPKQHPQPVYMHSLVGWVPHAQTVMVRRSPSLPAGEIGIRRL</sequence>
<evidence type="ECO:0000313" key="4">
    <source>
        <dbReference type="Proteomes" id="UP000626109"/>
    </source>
</evidence>
<reference evidence="3" key="1">
    <citation type="submission" date="2021-02" db="EMBL/GenBank/DDBJ databases">
        <authorList>
            <person name="Dougan E. K."/>
            <person name="Rhodes N."/>
            <person name="Thang M."/>
            <person name="Chan C."/>
        </authorList>
    </citation>
    <scope>NUCLEOTIDE SEQUENCE</scope>
</reference>
<feature type="compositionally biased region" description="Low complexity" evidence="1">
    <location>
        <begin position="193"/>
        <end position="204"/>
    </location>
</feature>
<evidence type="ECO:0000256" key="1">
    <source>
        <dbReference type="SAM" id="MobiDB-lite"/>
    </source>
</evidence>
<accession>A0A813IFD8</accession>
<feature type="signal peptide" evidence="2">
    <location>
        <begin position="1"/>
        <end position="19"/>
    </location>
</feature>
<protein>
    <submittedName>
        <fullName evidence="3">Uncharacterized protein</fullName>
    </submittedName>
</protein>
<feature type="region of interest" description="Disordered" evidence="1">
    <location>
        <begin position="70"/>
        <end position="100"/>
    </location>
</feature>